<feature type="domain" description="Ig-like" evidence="5">
    <location>
        <begin position="653"/>
        <end position="763"/>
    </location>
</feature>
<dbReference type="Proteomes" id="UP000035682">
    <property type="component" value="Unplaced"/>
</dbReference>
<dbReference type="WBParaSite" id="SRAE_2000211600.1">
    <property type="protein sequence ID" value="SRAE_2000211600.1"/>
    <property type="gene ID" value="WBGene00262323"/>
</dbReference>
<keyword evidence="3" id="KW-1133">Transmembrane helix</keyword>
<keyword evidence="3" id="KW-0472">Membrane</keyword>
<dbReference type="WormBase" id="SRAE_2000211600">
    <property type="protein sequence ID" value="SRP07351"/>
    <property type="gene ID" value="WBGene00262323"/>
</dbReference>
<dbReference type="STRING" id="34506.A0A090LCF5"/>
<dbReference type="InterPro" id="IPR036179">
    <property type="entry name" value="Ig-like_dom_sf"/>
</dbReference>
<evidence type="ECO:0000259" key="5">
    <source>
        <dbReference type="PROSITE" id="PS50835"/>
    </source>
</evidence>
<dbReference type="RefSeq" id="XP_024506652.1">
    <property type="nucleotide sequence ID" value="XM_024653147.1"/>
</dbReference>
<dbReference type="PANTHER" id="PTHR11481:SF64">
    <property type="entry name" value="FC RECEPTOR-LIKE PROTEIN 4"/>
    <property type="match status" value="1"/>
</dbReference>
<feature type="chain" id="PRO_5015030636" evidence="4">
    <location>
        <begin position="16"/>
        <end position="830"/>
    </location>
</feature>
<reference evidence="6 7" key="1">
    <citation type="submission" date="2014-09" db="EMBL/GenBank/DDBJ databases">
        <authorList>
            <person name="Martin A.A."/>
        </authorList>
    </citation>
    <scope>NUCLEOTIDE SEQUENCE</scope>
    <source>
        <strain evidence="7">ED321</strain>
        <strain evidence="6">ED321 Heterogonic</strain>
    </source>
</reference>
<evidence type="ECO:0000256" key="1">
    <source>
        <dbReference type="ARBA" id="ARBA00022729"/>
    </source>
</evidence>
<accession>A0A090LCF5</accession>
<dbReference type="InterPro" id="IPR050488">
    <property type="entry name" value="Ig_Fc_receptor"/>
</dbReference>
<dbReference type="GO" id="GO:0006955">
    <property type="term" value="P:immune response"/>
    <property type="evidence" value="ECO:0007669"/>
    <property type="project" value="TreeGrafter"/>
</dbReference>
<feature type="signal peptide" evidence="4">
    <location>
        <begin position="1"/>
        <end position="15"/>
    </location>
</feature>
<dbReference type="InterPro" id="IPR007110">
    <property type="entry name" value="Ig-like_dom"/>
</dbReference>
<organism evidence="6">
    <name type="scientific">Strongyloides ratti</name>
    <name type="common">Parasitic roundworm</name>
    <dbReference type="NCBI Taxonomy" id="34506"/>
    <lineage>
        <taxon>Eukaryota</taxon>
        <taxon>Metazoa</taxon>
        <taxon>Ecdysozoa</taxon>
        <taxon>Nematoda</taxon>
        <taxon>Chromadorea</taxon>
        <taxon>Rhabditida</taxon>
        <taxon>Tylenchina</taxon>
        <taxon>Panagrolaimomorpha</taxon>
        <taxon>Strongyloidoidea</taxon>
        <taxon>Strongyloididae</taxon>
        <taxon>Strongyloides</taxon>
    </lineage>
</organism>
<dbReference type="SMART" id="SM00409">
    <property type="entry name" value="IG"/>
    <property type="match status" value="3"/>
</dbReference>
<dbReference type="GO" id="GO:0004888">
    <property type="term" value="F:transmembrane signaling receptor activity"/>
    <property type="evidence" value="ECO:0007669"/>
    <property type="project" value="TreeGrafter"/>
</dbReference>
<dbReference type="InterPro" id="IPR003599">
    <property type="entry name" value="Ig_sub"/>
</dbReference>
<name>A0A090LCF5_STRRB</name>
<gene>
    <name evidence="6 8 9" type="ORF">SRAE_2000211600</name>
</gene>
<evidence type="ECO:0000313" key="6">
    <source>
        <dbReference type="EMBL" id="CEF67452.1"/>
    </source>
</evidence>
<reference evidence="8" key="2">
    <citation type="submission" date="2020-12" db="UniProtKB">
        <authorList>
            <consortium name="WormBaseParasite"/>
        </authorList>
    </citation>
    <scope>IDENTIFICATION</scope>
</reference>
<dbReference type="CTD" id="36379817"/>
<dbReference type="GO" id="GO:0009897">
    <property type="term" value="C:external side of plasma membrane"/>
    <property type="evidence" value="ECO:0007669"/>
    <property type="project" value="TreeGrafter"/>
</dbReference>
<dbReference type="PROSITE" id="PS50835">
    <property type="entry name" value="IG_LIKE"/>
    <property type="match status" value="1"/>
</dbReference>
<keyword evidence="7" id="KW-1185">Reference proteome</keyword>
<sequence>MFLIINLFLIITVISHSINANFSNHFNISFKPSLDIKLKNISREISLYGILFNQHINKLEHTYLIGNISIETFSIAIKQHEANVTFVTKNQNNYQNKCVNKENVLTLQTYKCFPQFHGILVYLEDFPIDIKYIFDEISITYQRNNNSFGYENYKKFIFKVNRKINDGSGFININGNNGTYYQAYIKDPYISYNKSIINNYIKEYNSSILNVDYEKTSSIINLFGEVLNKIDTTISDYLIYLKKEYPLKAVVGNLKESSLIKRFSSGNRSIDFDFFKNDGIFYEIDCFYNKIKVHCIELNNEIKIPFNKYNFTIGKQMESSINVTTLLRGNIFYEVIRQPFIVYHDKPTTSMKDVLYKNKIATFECPDTGSEPIINKVWSIKMIDKGYAMEINNNIEKYGTKFYFENKKSHSMNYHSILYANSTDFQKFGHIQCTVVNKFGEGIISYRVIELEKMKSLISFTVSKIDIYNGDSVTFNCSASETHDNLNLQMYGPSINGSTRLLESFAFSKHEKIYIFERIELQDSGEYSCQGNVNSDFIMEEKLQINVHQSDVIFPDGKEFIKNVNIGSNVILECPIILQSFSFIQWSFIDETNINRIKKPINDVDGNLFIQGNRSLIIQQMTISNVGQYIFEIHFDGKKEECNFRVFTDFSDPVVKIKQSNNYIDYENKQILKQKEIIKVGEPIHITCFVEYESTISTNVSIIKKNHNQNMELNHVTKHAGDKAEKIIYYKSNASINDNGDYYCIVTTFFFNKRVIYAKTKIIVTNNEEDKMDTLSKECNIEFPEAQTHKTFFFLFFIIGILETILLMGIIYFCIFTTMLIYNKKRPKRF</sequence>
<dbReference type="Gene3D" id="2.60.40.10">
    <property type="entry name" value="Immunoglobulins"/>
    <property type="match status" value="2"/>
</dbReference>
<keyword evidence="2" id="KW-1015">Disulfide bond</keyword>
<dbReference type="GeneID" id="36379817"/>
<dbReference type="OrthoDB" id="10040049at2759"/>
<keyword evidence="1 4" id="KW-0732">Signal</keyword>
<dbReference type="GO" id="GO:0007166">
    <property type="term" value="P:cell surface receptor signaling pathway"/>
    <property type="evidence" value="ECO:0007669"/>
    <property type="project" value="TreeGrafter"/>
</dbReference>
<protein>
    <submittedName>
        <fullName evidence="6">Immunoglobulin subtype domain and Immunoglobulin-like domain and Immunoglobulin-like fold domain-containing protein</fullName>
    </submittedName>
</protein>
<evidence type="ECO:0000313" key="8">
    <source>
        <dbReference type="WBParaSite" id="SRAE_2000211600.1"/>
    </source>
</evidence>
<keyword evidence="3" id="KW-0812">Transmembrane</keyword>
<evidence type="ECO:0000256" key="4">
    <source>
        <dbReference type="SAM" id="SignalP"/>
    </source>
</evidence>
<dbReference type="SUPFAM" id="SSF48726">
    <property type="entry name" value="Immunoglobulin"/>
    <property type="match status" value="4"/>
</dbReference>
<dbReference type="AlphaFoldDB" id="A0A090LCF5"/>
<evidence type="ECO:0000313" key="9">
    <source>
        <dbReference type="WormBase" id="SRAE_2000211600"/>
    </source>
</evidence>
<dbReference type="PANTHER" id="PTHR11481">
    <property type="entry name" value="IMMUNOGLOBULIN FC RECEPTOR"/>
    <property type="match status" value="1"/>
</dbReference>
<dbReference type="EMBL" id="LN609529">
    <property type="protein sequence ID" value="CEF67452.1"/>
    <property type="molecule type" value="Genomic_DNA"/>
</dbReference>
<proteinExistence type="predicted"/>
<dbReference type="InterPro" id="IPR013783">
    <property type="entry name" value="Ig-like_fold"/>
</dbReference>
<evidence type="ECO:0000256" key="2">
    <source>
        <dbReference type="ARBA" id="ARBA00023157"/>
    </source>
</evidence>
<feature type="transmembrane region" description="Helical" evidence="3">
    <location>
        <begin position="792"/>
        <end position="822"/>
    </location>
</feature>
<evidence type="ECO:0000313" key="7">
    <source>
        <dbReference type="Proteomes" id="UP000035682"/>
    </source>
</evidence>
<evidence type="ECO:0000256" key="3">
    <source>
        <dbReference type="SAM" id="Phobius"/>
    </source>
</evidence>